<dbReference type="EMBL" id="AGUE01000010">
    <property type="protein sequence ID" value="EHL03363.1"/>
    <property type="molecule type" value="Genomic_DNA"/>
</dbReference>
<dbReference type="HOGENOM" id="CLU_2133751_0_0_1"/>
<proteinExistence type="predicted"/>
<evidence type="ECO:0000313" key="1">
    <source>
        <dbReference type="EMBL" id="EHL03363.1"/>
    </source>
</evidence>
<dbReference type="InParanoid" id="H0EDX3"/>
<sequence length="113" mass="12553">MNSTFFVICAWKRFCAGERTFRGRVDCALSPKVFEGLEGRAAAGVGVESLFMLAGAHRWKVKSCCKIISHMVRVERGQIMGATMICHDGNIGPLSSLARLVLIETQKHRNRTQ</sequence>
<keyword evidence="2" id="KW-1185">Reference proteome</keyword>
<accession>H0EDX3</accession>
<organism evidence="1 2">
    <name type="scientific">Glarea lozoyensis (strain ATCC 74030 / MF5533)</name>
    <dbReference type="NCBI Taxonomy" id="1104152"/>
    <lineage>
        <taxon>Eukaryota</taxon>
        <taxon>Fungi</taxon>
        <taxon>Dikarya</taxon>
        <taxon>Ascomycota</taxon>
        <taxon>Pezizomycotina</taxon>
        <taxon>Leotiomycetes</taxon>
        <taxon>Helotiales</taxon>
        <taxon>Helotiaceae</taxon>
        <taxon>Glarea</taxon>
    </lineage>
</organism>
<gene>
    <name evidence="1" type="ORF">M7I_0583</name>
</gene>
<protein>
    <submittedName>
        <fullName evidence="1">Uncharacterized protein</fullName>
    </submittedName>
</protein>
<dbReference type="AlphaFoldDB" id="H0EDX3"/>
<name>H0EDX3_GLAL7</name>
<dbReference type="Proteomes" id="UP000005446">
    <property type="component" value="Unassembled WGS sequence"/>
</dbReference>
<evidence type="ECO:0000313" key="2">
    <source>
        <dbReference type="Proteomes" id="UP000005446"/>
    </source>
</evidence>
<comment type="caution">
    <text evidence="1">The sequence shown here is derived from an EMBL/GenBank/DDBJ whole genome shotgun (WGS) entry which is preliminary data.</text>
</comment>
<reference evidence="1 2" key="1">
    <citation type="journal article" date="2012" name="Eukaryot. Cell">
        <title>Genome sequence of the fungus Glarea lozoyensis: the first genome sequence of a species from the Helotiaceae family.</title>
        <authorList>
            <person name="Youssar L."/>
            <person name="Gruening B.A."/>
            <person name="Erxleben A."/>
            <person name="Guenther S."/>
            <person name="Huettel W."/>
        </authorList>
    </citation>
    <scope>NUCLEOTIDE SEQUENCE [LARGE SCALE GENOMIC DNA]</scope>
    <source>
        <strain evidence="2">ATCC 74030 / MF5533</strain>
    </source>
</reference>